<dbReference type="SUPFAM" id="SSF53807">
    <property type="entry name" value="Helical backbone' metal receptor"/>
    <property type="match status" value="1"/>
</dbReference>
<proteinExistence type="predicted"/>
<evidence type="ECO:0000313" key="2">
    <source>
        <dbReference type="EMBL" id="QKF65611.1"/>
    </source>
</evidence>
<dbReference type="InterPro" id="IPR050902">
    <property type="entry name" value="ABC_Transporter_SBP"/>
</dbReference>
<evidence type="ECO:0000259" key="1">
    <source>
        <dbReference type="PROSITE" id="PS50983"/>
    </source>
</evidence>
<feature type="domain" description="Fe/B12 periplasmic-binding" evidence="1">
    <location>
        <begin position="36"/>
        <end position="303"/>
    </location>
</feature>
<accession>A0AAE7B5U2</accession>
<sequence>MFKIFILIISLYIYSNAVIFEDMYNQKIEIKSDVQRIYASSPILLYSLYAIDRDKIIGLNFPFYELEAKYLDKRIVDLPVLGGWFGKGRTPNSEMILQSKPDIILVSEFTKKMGEEKIRASLGNKNIPLAYFKSNNLEELVESFSFIGKLTHKEERANTLQKYGKDTLALAKNITSKIDKKPRVYYAQGNNGLQTECDTSLHVELIALAGGQNVHKCETQDLFGKQTINFEQVLNYNPEIILIYDKEFYEKIYKDKKWQNINAVKNKQVYYLPKGPFSWFDRPPSFMQLLGLKWLLSIFHPNIYQLDINKEAKEFYSIFLNMELTDVQLNEIMGKDLE</sequence>
<dbReference type="KEGG" id="avp:AVENP_0029"/>
<evidence type="ECO:0000313" key="3">
    <source>
        <dbReference type="Proteomes" id="UP000503482"/>
    </source>
</evidence>
<dbReference type="Gene3D" id="1.20.58.2180">
    <property type="match status" value="1"/>
</dbReference>
<dbReference type="PANTHER" id="PTHR30535:SF34">
    <property type="entry name" value="MOLYBDATE-BINDING PROTEIN MOLA"/>
    <property type="match status" value="1"/>
</dbReference>
<dbReference type="PANTHER" id="PTHR30535">
    <property type="entry name" value="VITAMIN B12-BINDING PROTEIN"/>
    <property type="match status" value="1"/>
</dbReference>
<dbReference type="Pfam" id="PF01497">
    <property type="entry name" value="Peripla_BP_2"/>
    <property type="match status" value="1"/>
</dbReference>
<dbReference type="AlphaFoldDB" id="A0AAE7B5U2"/>
<dbReference type="GO" id="GO:0071281">
    <property type="term" value="P:cellular response to iron ion"/>
    <property type="evidence" value="ECO:0007669"/>
    <property type="project" value="TreeGrafter"/>
</dbReference>
<keyword evidence="3" id="KW-1185">Reference proteome</keyword>
<protein>
    <submittedName>
        <fullName evidence="2">Iron siderophore ABC transporter, periplasmic substrate-binding protein</fullName>
    </submittedName>
</protein>
<dbReference type="Gene3D" id="3.40.50.1980">
    <property type="entry name" value="Nitrogenase molybdenum iron protein domain"/>
    <property type="match status" value="2"/>
</dbReference>
<gene>
    <name evidence="2" type="ORF">AVENP_0029</name>
</gene>
<organism evidence="2 3">
    <name type="scientific">Arcobacter venerupis</name>
    <dbReference type="NCBI Taxonomy" id="1054033"/>
    <lineage>
        <taxon>Bacteria</taxon>
        <taxon>Pseudomonadati</taxon>
        <taxon>Campylobacterota</taxon>
        <taxon>Epsilonproteobacteria</taxon>
        <taxon>Campylobacterales</taxon>
        <taxon>Arcobacteraceae</taxon>
        <taxon>Arcobacter</taxon>
    </lineage>
</organism>
<dbReference type="Proteomes" id="UP000503482">
    <property type="component" value="Chromosome"/>
</dbReference>
<dbReference type="RefSeq" id="WP_128359777.1">
    <property type="nucleotide sequence ID" value="NZ_CP053840.1"/>
</dbReference>
<reference evidence="2 3" key="1">
    <citation type="submission" date="2020-05" db="EMBL/GenBank/DDBJ databases">
        <title>Complete genome sequencing of Campylobacter and Arcobacter type strains.</title>
        <authorList>
            <person name="Miller W.G."/>
            <person name="Yee E."/>
        </authorList>
    </citation>
    <scope>NUCLEOTIDE SEQUENCE [LARGE SCALE GENOMIC DNA]</scope>
    <source>
        <strain evidence="2 3">LMG 26156</strain>
    </source>
</reference>
<dbReference type="PROSITE" id="PS50983">
    <property type="entry name" value="FE_B12_PBP"/>
    <property type="match status" value="1"/>
</dbReference>
<name>A0AAE7B5U2_9BACT</name>
<dbReference type="InterPro" id="IPR002491">
    <property type="entry name" value="ABC_transptr_periplasmic_BD"/>
</dbReference>
<dbReference type="EMBL" id="CP053840">
    <property type="protein sequence ID" value="QKF65611.1"/>
    <property type="molecule type" value="Genomic_DNA"/>
</dbReference>